<sequence length="79" mass="8933">MAIGPEVPSEREAAVKHLLRRAARRRRPSQVFSDVPHGRDTDANREFASHREPNGAVWFFLFLPAFVIAYAICVKMGVL</sequence>
<keyword evidence="4" id="KW-1185">Reference proteome</keyword>
<feature type="compositionally biased region" description="Basic and acidic residues" evidence="1">
    <location>
        <begin position="36"/>
        <end position="47"/>
    </location>
</feature>
<evidence type="ECO:0000313" key="4">
    <source>
        <dbReference type="Proteomes" id="UP001156905"/>
    </source>
</evidence>
<feature type="region of interest" description="Disordered" evidence="1">
    <location>
        <begin position="25"/>
        <end position="47"/>
    </location>
</feature>
<gene>
    <name evidence="3" type="ORF">GCM10007857_85700</name>
</gene>
<dbReference type="EMBL" id="BSOW01000056">
    <property type="protein sequence ID" value="GLR91852.1"/>
    <property type="molecule type" value="Genomic_DNA"/>
</dbReference>
<reference evidence="4" key="1">
    <citation type="journal article" date="2019" name="Int. J. Syst. Evol. Microbiol.">
        <title>The Global Catalogue of Microorganisms (GCM) 10K type strain sequencing project: providing services to taxonomists for standard genome sequencing and annotation.</title>
        <authorList>
            <consortium name="The Broad Institute Genomics Platform"/>
            <consortium name="The Broad Institute Genome Sequencing Center for Infectious Disease"/>
            <person name="Wu L."/>
            <person name="Ma J."/>
        </authorList>
    </citation>
    <scope>NUCLEOTIDE SEQUENCE [LARGE SCALE GENOMIC DNA]</scope>
    <source>
        <strain evidence="4">NBRC 102520</strain>
    </source>
</reference>
<accession>A0ABQ6BBY8</accession>
<protein>
    <submittedName>
        <fullName evidence="3">Uncharacterized protein</fullName>
    </submittedName>
</protein>
<organism evidence="3 4">
    <name type="scientific">Bradyrhizobium iriomotense</name>
    <dbReference type="NCBI Taxonomy" id="441950"/>
    <lineage>
        <taxon>Bacteria</taxon>
        <taxon>Pseudomonadati</taxon>
        <taxon>Pseudomonadota</taxon>
        <taxon>Alphaproteobacteria</taxon>
        <taxon>Hyphomicrobiales</taxon>
        <taxon>Nitrobacteraceae</taxon>
        <taxon>Bradyrhizobium</taxon>
    </lineage>
</organism>
<evidence type="ECO:0000256" key="1">
    <source>
        <dbReference type="SAM" id="MobiDB-lite"/>
    </source>
</evidence>
<proteinExistence type="predicted"/>
<keyword evidence="2" id="KW-0472">Membrane</keyword>
<keyword evidence="2" id="KW-0812">Transmembrane</keyword>
<keyword evidence="2" id="KW-1133">Transmembrane helix</keyword>
<name>A0ABQ6BBY8_9BRAD</name>
<evidence type="ECO:0000256" key="2">
    <source>
        <dbReference type="SAM" id="Phobius"/>
    </source>
</evidence>
<comment type="caution">
    <text evidence="3">The sequence shown here is derived from an EMBL/GenBank/DDBJ whole genome shotgun (WGS) entry which is preliminary data.</text>
</comment>
<evidence type="ECO:0000313" key="3">
    <source>
        <dbReference type="EMBL" id="GLR91852.1"/>
    </source>
</evidence>
<feature type="transmembrane region" description="Helical" evidence="2">
    <location>
        <begin position="56"/>
        <end position="78"/>
    </location>
</feature>
<dbReference type="Proteomes" id="UP001156905">
    <property type="component" value="Unassembled WGS sequence"/>
</dbReference>